<reference evidence="1" key="1">
    <citation type="journal article" date="2020" name="Stud. Mycol.">
        <title>101 Dothideomycetes genomes: a test case for predicting lifestyles and emergence of pathogens.</title>
        <authorList>
            <person name="Haridas S."/>
            <person name="Albert R."/>
            <person name="Binder M."/>
            <person name="Bloem J."/>
            <person name="Labutti K."/>
            <person name="Salamov A."/>
            <person name="Andreopoulos B."/>
            <person name="Baker S."/>
            <person name="Barry K."/>
            <person name="Bills G."/>
            <person name="Bluhm B."/>
            <person name="Cannon C."/>
            <person name="Castanera R."/>
            <person name="Culley D."/>
            <person name="Daum C."/>
            <person name="Ezra D."/>
            <person name="Gonzalez J."/>
            <person name="Henrissat B."/>
            <person name="Kuo A."/>
            <person name="Liang C."/>
            <person name="Lipzen A."/>
            <person name="Lutzoni F."/>
            <person name="Magnuson J."/>
            <person name="Mondo S."/>
            <person name="Nolan M."/>
            <person name="Ohm R."/>
            <person name="Pangilinan J."/>
            <person name="Park H.-J."/>
            <person name="Ramirez L."/>
            <person name="Alfaro M."/>
            <person name="Sun H."/>
            <person name="Tritt A."/>
            <person name="Yoshinaga Y."/>
            <person name="Zwiers L.-H."/>
            <person name="Turgeon B."/>
            <person name="Goodwin S."/>
            <person name="Spatafora J."/>
            <person name="Crous P."/>
            <person name="Grigoriev I."/>
        </authorList>
    </citation>
    <scope>NUCLEOTIDE SEQUENCE</scope>
    <source>
        <strain evidence="1">CBS 116435</strain>
    </source>
</reference>
<dbReference type="Proteomes" id="UP000799441">
    <property type="component" value="Unassembled WGS sequence"/>
</dbReference>
<organism evidence="1 2">
    <name type="scientific">Polychaeton citri CBS 116435</name>
    <dbReference type="NCBI Taxonomy" id="1314669"/>
    <lineage>
        <taxon>Eukaryota</taxon>
        <taxon>Fungi</taxon>
        <taxon>Dikarya</taxon>
        <taxon>Ascomycota</taxon>
        <taxon>Pezizomycotina</taxon>
        <taxon>Dothideomycetes</taxon>
        <taxon>Dothideomycetidae</taxon>
        <taxon>Capnodiales</taxon>
        <taxon>Capnodiaceae</taxon>
        <taxon>Polychaeton</taxon>
    </lineage>
</organism>
<evidence type="ECO:0000313" key="2">
    <source>
        <dbReference type="Proteomes" id="UP000799441"/>
    </source>
</evidence>
<evidence type="ECO:0000313" key="1">
    <source>
        <dbReference type="EMBL" id="KAF2721554.1"/>
    </source>
</evidence>
<name>A0A9P4Q850_9PEZI</name>
<comment type="caution">
    <text evidence="1">The sequence shown here is derived from an EMBL/GenBank/DDBJ whole genome shotgun (WGS) entry which is preliminary data.</text>
</comment>
<sequence length="181" mass="20314">MWCDAPVAVRWRMEQAESRVGCRKGDWVRTSSIASIAKPMTCGDLARVHHLGTRWIAPWASRYVQEATSPTGDRRDDRSSVGWCRDRSCRSVPAKGEKSTALVMVMGEGGKRRPFGKPKRGGGVVAAGWCLRIFAHLESSKIWLDRRSRRRYGYRHANTSTCTYSERIGWAGLGNRKGSDV</sequence>
<gene>
    <name evidence="1" type="ORF">K431DRAFT_68534</name>
</gene>
<protein>
    <submittedName>
        <fullName evidence="1">Uncharacterized protein</fullName>
    </submittedName>
</protein>
<keyword evidence="2" id="KW-1185">Reference proteome</keyword>
<dbReference type="AlphaFoldDB" id="A0A9P4Q850"/>
<dbReference type="EMBL" id="MU003789">
    <property type="protein sequence ID" value="KAF2721554.1"/>
    <property type="molecule type" value="Genomic_DNA"/>
</dbReference>
<proteinExistence type="predicted"/>
<accession>A0A9P4Q850</accession>